<dbReference type="EMBL" id="LAZR01008100">
    <property type="protein sequence ID" value="KKM80972.1"/>
    <property type="molecule type" value="Genomic_DNA"/>
</dbReference>
<evidence type="ECO:0000313" key="1">
    <source>
        <dbReference type="EMBL" id="KKM80972.1"/>
    </source>
</evidence>
<gene>
    <name evidence="1" type="ORF">LCGC14_1334410</name>
</gene>
<accession>A0A0F9NI24</accession>
<protein>
    <submittedName>
        <fullName evidence="1">Uncharacterized protein</fullName>
    </submittedName>
</protein>
<reference evidence="1" key="1">
    <citation type="journal article" date="2015" name="Nature">
        <title>Complex archaea that bridge the gap between prokaryotes and eukaryotes.</title>
        <authorList>
            <person name="Spang A."/>
            <person name="Saw J.H."/>
            <person name="Jorgensen S.L."/>
            <person name="Zaremba-Niedzwiedzka K."/>
            <person name="Martijn J."/>
            <person name="Lind A.E."/>
            <person name="van Eijk R."/>
            <person name="Schleper C."/>
            <person name="Guy L."/>
            <person name="Ettema T.J."/>
        </authorList>
    </citation>
    <scope>NUCLEOTIDE SEQUENCE</scope>
</reference>
<organism evidence="1">
    <name type="scientific">marine sediment metagenome</name>
    <dbReference type="NCBI Taxonomy" id="412755"/>
    <lineage>
        <taxon>unclassified sequences</taxon>
        <taxon>metagenomes</taxon>
        <taxon>ecological metagenomes</taxon>
    </lineage>
</organism>
<comment type="caution">
    <text evidence="1">The sequence shown here is derived from an EMBL/GenBank/DDBJ whole genome shotgun (WGS) entry which is preliminary data.</text>
</comment>
<proteinExistence type="predicted"/>
<dbReference type="AlphaFoldDB" id="A0A0F9NI24"/>
<name>A0A0F9NI24_9ZZZZ</name>
<sequence>MNQAERLAKQGADYVRGMAATVHHLWGKMCEDVGIPTDSSFVDADLLATSKYHIFYQKALAQYWEAKHTYQGGNGGYVGLQIVNGRAR</sequence>